<feature type="compositionally biased region" description="Basic and acidic residues" evidence="5">
    <location>
        <begin position="228"/>
        <end position="237"/>
    </location>
</feature>
<dbReference type="InterPro" id="IPR006260">
    <property type="entry name" value="TonB/TolA_C"/>
</dbReference>
<feature type="region of interest" description="Disordered" evidence="5">
    <location>
        <begin position="54"/>
        <end position="171"/>
    </location>
</feature>
<keyword evidence="4 6" id="KW-0472">Membrane</keyword>
<protein>
    <submittedName>
        <fullName evidence="8">TonB family protein</fullName>
    </submittedName>
</protein>
<dbReference type="RefSeq" id="WP_116119752.1">
    <property type="nucleotide sequence ID" value="NZ_CP011509.1"/>
</dbReference>
<comment type="caution">
    <text evidence="8">The sequence shown here is derived from an EMBL/GenBank/DDBJ whole genome shotgun (WGS) entry which is preliminary data.</text>
</comment>
<dbReference type="Pfam" id="PF13103">
    <property type="entry name" value="TonB_2"/>
    <property type="match status" value="1"/>
</dbReference>
<sequence>MRHPSRVLKLALAFSLVLHLVLLWWWQRIPTPPARPSASSHSTQGPVEVLVVDLSPARPAPPPPPPAPATPRQGPETRQSQAGRKGDRSRTAPPAADTPPAPAPLASDVPRAEPGPEKPSLLPSADTLALQSGGDFPVPPPEPGPPGTRLRAPARPASPQELATETARDTIARRRVESGLTHSYFGDLGKALVRRFRQSHAEVERGQTTKEKVAQKARDVGSVLSRSGEMEDPMKHPRRVDPLAAGPASHPMLEDAQKRLAYSLPNKWTHSEGVTVVRLTQGADGKVLSVELLAPSGNGELDQAAVTAVKELGEELTSLPPEVLMGRDSVVSEWKFELLRTVGGPAANGVGIVGTFDPVTGVEDALPTFAARSQVRVTLVAYY</sequence>
<accession>A0ABX9KCP6</accession>
<comment type="subcellular location">
    <subcellularLocation>
        <location evidence="1">Membrane</location>
        <topology evidence="1">Single-pass membrane protein</topology>
    </subcellularLocation>
</comment>
<dbReference type="Proteomes" id="UP000256345">
    <property type="component" value="Unassembled WGS sequence"/>
</dbReference>
<dbReference type="NCBIfam" id="TIGR01352">
    <property type="entry name" value="tonB_Cterm"/>
    <property type="match status" value="1"/>
</dbReference>
<feature type="region of interest" description="Disordered" evidence="5">
    <location>
        <begin position="203"/>
        <end position="237"/>
    </location>
</feature>
<evidence type="ECO:0000256" key="5">
    <source>
        <dbReference type="SAM" id="MobiDB-lite"/>
    </source>
</evidence>
<dbReference type="InterPro" id="IPR037682">
    <property type="entry name" value="TonB_C"/>
</dbReference>
<keyword evidence="9" id="KW-1185">Reference proteome</keyword>
<organism evidence="8 9">
    <name type="scientific">Archangium gephyra</name>
    <dbReference type="NCBI Taxonomy" id="48"/>
    <lineage>
        <taxon>Bacteria</taxon>
        <taxon>Pseudomonadati</taxon>
        <taxon>Myxococcota</taxon>
        <taxon>Myxococcia</taxon>
        <taxon>Myxococcales</taxon>
        <taxon>Cystobacterineae</taxon>
        <taxon>Archangiaceae</taxon>
        <taxon>Archangium</taxon>
    </lineage>
</organism>
<proteinExistence type="predicted"/>
<dbReference type="Gene3D" id="3.30.1150.10">
    <property type="match status" value="1"/>
</dbReference>
<evidence type="ECO:0000256" key="4">
    <source>
        <dbReference type="ARBA" id="ARBA00023136"/>
    </source>
</evidence>
<name>A0ABX9KCP6_9BACT</name>
<keyword evidence="3 6" id="KW-1133">Transmembrane helix</keyword>
<evidence type="ECO:0000313" key="9">
    <source>
        <dbReference type="Proteomes" id="UP000256345"/>
    </source>
</evidence>
<evidence type="ECO:0000256" key="1">
    <source>
        <dbReference type="ARBA" id="ARBA00004167"/>
    </source>
</evidence>
<feature type="compositionally biased region" description="Pro residues" evidence="5">
    <location>
        <begin position="137"/>
        <end position="146"/>
    </location>
</feature>
<feature type="transmembrane region" description="Helical" evidence="6">
    <location>
        <begin position="7"/>
        <end position="26"/>
    </location>
</feature>
<feature type="domain" description="TonB C-terminal" evidence="7">
    <location>
        <begin position="247"/>
        <end position="343"/>
    </location>
</feature>
<reference evidence="8 9" key="1">
    <citation type="submission" date="2018-08" db="EMBL/GenBank/DDBJ databases">
        <title>Genomic Encyclopedia of Archaeal and Bacterial Type Strains, Phase II (KMG-II): from individual species to whole genera.</title>
        <authorList>
            <person name="Goeker M."/>
        </authorList>
    </citation>
    <scope>NUCLEOTIDE SEQUENCE [LARGE SCALE GENOMIC DNA]</scope>
    <source>
        <strain evidence="8 9">DSM 2261</strain>
    </source>
</reference>
<dbReference type="PROSITE" id="PS52015">
    <property type="entry name" value="TONB_CTD"/>
    <property type="match status" value="1"/>
</dbReference>
<evidence type="ECO:0000256" key="2">
    <source>
        <dbReference type="ARBA" id="ARBA00022692"/>
    </source>
</evidence>
<feature type="compositionally biased region" description="Basic and acidic residues" evidence="5">
    <location>
        <begin position="203"/>
        <end position="219"/>
    </location>
</feature>
<dbReference type="EMBL" id="QUMU01000001">
    <property type="protein sequence ID" value="REG37844.1"/>
    <property type="molecule type" value="Genomic_DNA"/>
</dbReference>
<keyword evidence="2 6" id="KW-0812">Transmembrane</keyword>
<dbReference type="SUPFAM" id="SSF74653">
    <property type="entry name" value="TolA/TonB C-terminal domain"/>
    <property type="match status" value="1"/>
</dbReference>
<feature type="compositionally biased region" description="Pro residues" evidence="5">
    <location>
        <begin position="58"/>
        <end position="69"/>
    </location>
</feature>
<evidence type="ECO:0000256" key="6">
    <source>
        <dbReference type="SAM" id="Phobius"/>
    </source>
</evidence>
<evidence type="ECO:0000256" key="3">
    <source>
        <dbReference type="ARBA" id="ARBA00022989"/>
    </source>
</evidence>
<evidence type="ECO:0000313" key="8">
    <source>
        <dbReference type="EMBL" id="REG37844.1"/>
    </source>
</evidence>
<gene>
    <name evidence="8" type="ORF">ATI61_101831</name>
</gene>
<evidence type="ECO:0000259" key="7">
    <source>
        <dbReference type="PROSITE" id="PS52015"/>
    </source>
</evidence>